<dbReference type="Proteomes" id="UP000067626">
    <property type="component" value="Chromosome"/>
</dbReference>
<reference evidence="1 2" key="1">
    <citation type="submission" date="2015-07" db="EMBL/GenBank/DDBJ databases">
        <title>Genome analysis of myxobacterium Chondromyces crocatus Cm c5 reveals a high potential for natural compound synthesis and the genetic basis for the loss of fruiting body formation.</title>
        <authorList>
            <person name="Zaburannyi N."/>
            <person name="Bunk B."/>
            <person name="Maier J."/>
            <person name="Overmann J."/>
            <person name="Mueller R."/>
        </authorList>
    </citation>
    <scope>NUCLEOTIDE SEQUENCE [LARGE SCALE GENOMIC DNA]</scope>
    <source>
        <strain evidence="1 2">Cm c5</strain>
    </source>
</reference>
<protein>
    <submittedName>
        <fullName evidence="1">Uncharacterized protein</fullName>
    </submittedName>
</protein>
<name>A0A0K1EGP7_CHOCO</name>
<sequence>MAIITALGSGVTACGATSAGQAPSFSGQRCDPSDLGACERALGIALAEGRATHDLVGAYLDARASRDATDPWVRLRGALPPATGQGQPRSSGVAILVEGAAPTGLKRPATRGARWVESPELPAPDHLDANALLLALGDAAGLGLLVHVRGRAVHQLFPADPLRPFLVGLPPLLQVDPTLASLDQDASLDASLREAFTAAGAFHYVDAARAADRLAAAIATRDPNDEPVLRARYALFLLANAGVALEPLGDPAPPPPEPTTTATTTPYADLLRVHLASKEHEAWKTRGASVLRGIRPERQEAITSFYGQVRGCAPPFAPPMEDARDLMFASRLASALAPLPSTLAPATSPDTSIPAGSLPLSAWLPRYESMVDLATATGTVWAIAPRLLLQRGDAHGLSLSDTPLYKRVTDLGLAHLTALKQLAAAEPARFRTLSIVLLAYAPGALGDERLRDAVAGLTQTSVQRKLAAAEDAAEVANGVLSGLIIGTSYPPALQTAHFTALQGAITAKLRGDMTKRTGWDVAGLYAADALYRVVTDQAPDVSFSAAQVARALASDAALPFPGLGQLAASLGRYAALGVDKQLDPDLTDVARFPAERRKARDDLQRALASLADEPAPAGLLDDLTTFADGLIALGSAKLAHSPPAPDTCADEDARYTPAMRRALARLGDVRRRILLSPRYRTGDGAWIRRARMVTVLLSDAMDLMSPRPKGRPGARALVAFSIPKADAQTTVAAGLRDWNEHPLAGALTSTYGLARAILESRSPEEVARESGALLPRTLATLHAFFRDDAHDGSAGVALFDALAQMPQGQGSVDLRELLLGYARAFTDRGQRDQADLWLLVTLLYSALGEDDLFKPSLDLAQKSGSRTTWMLHYLAEAWKAKSGKPYDPSTYAEGMRSATDDTCTRVDAGPFMSVLEAGHAFSQGRHAEARKTLDGVLDHAEQRGLTVPRITYRYDEKTATRVLSLSFKISYGSGLLENGNAFQLGLGLRTPAKPEGTLSVQIEPDGGDTATEDTASYYVHLAALAAAYHYLDGDRERGATAARRAISTLTFGLRLGDRAHAQADPVAWGSSARGTLALTAQLAAEAGQPLLAGDLWTVLRPLIPRTATDAEVNEILDTSPLGLASHAGFAPLLARTRRSLAALAEPLPCTSAKVELGHHEEPTCEGYPLALSLRAADALTKLPRLRRGNASAACGTLRHLDAFLTSAERGTYDPDAFTRAVEALRTDGLLYDAAVLLTRQRQESHCSPTLTSAARALGRAPAIGPALRADALSVAVNCTSLTLADGTVDDLLALHAETRNLPDLNRHVQVMLFMTDLAQRESRWDLLARLTEQPEFVERWLNVSPRLATAALLITHVAGILHRDGAVSEKASAAHDLLCKTFPPGDRAPLCNDITALRAAQALPKEQRQRRAEQALRRLLEQMASSP</sequence>
<evidence type="ECO:0000313" key="1">
    <source>
        <dbReference type="EMBL" id="AKT40040.1"/>
    </source>
</evidence>
<keyword evidence="2" id="KW-1185">Reference proteome</keyword>
<accession>A0A0K1EGP7</accession>
<organism evidence="1 2">
    <name type="scientific">Chondromyces crocatus</name>
    <dbReference type="NCBI Taxonomy" id="52"/>
    <lineage>
        <taxon>Bacteria</taxon>
        <taxon>Pseudomonadati</taxon>
        <taxon>Myxococcota</taxon>
        <taxon>Polyangia</taxon>
        <taxon>Polyangiales</taxon>
        <taxon>Polyangiaceae</taxon>
        <taxon>Chondromyces</taxon>
    </lineage>
</organism>
<dbReference type="STRING" id="52.CMC5_041930"/>
<gene>
    <name evidence="1" type="ORF">CMC5_041930</name>
</gene>
<evidence type="ECO:0000313" key="2">
    <source>
        <dbReference type="Proteomes" id="UP000067626"/>
    </source>
</evidence>
<dbReference type="EMBL" id="CP012159">
    <property type="protein sequence ID" value="AKT40040.1"/>
    <property type="molecule type" value="Genomic_DNA"/>
</dbReference>
<proteinExistence type="predicted"/>
<dbReference type="KEGG" id="ccro:CMC5_041930"/>